<dbReference type="Proteomes" id="UP001189624">
    <property type="component" value="Chromosome 5"/>
</dbReference>
<gene>
    <name evidence="1" type="ORF">AYBTSS11_LOCUS17451</name>
</gene>
<dbReference type="AlphaFoldDB" id="A0AA86SGN2"/>
<name>A0AA86SGN2_9FABA</name>
<organism evidence="1 2">
    <name type="scientific">Sphenostylis stenocarpa</name>
    <dbReference type="NCBI Taxonomy" id="92480"/>
    <lineage>
        <taxon>Eukaryota</taxon>
        <taxon>Viridiplantae</taxon>
        <taxon>Streptophyta</taxon>
        <taxon>Embryophyta</taxon>
        <taxon>Tracheophyta</taxon>
        <taxon>Spermatophyta</taxon>
        <taxon>Magnoliopsida</taxon>
        <taxon>eudicotyledons</taxon>
        <taxon>Gunneridae</taxon>
        <taxon>Pentapetalae</taxon>
        <taxon>rosids</taxon>
        <taxon>fabids</taxon>
        <taxon>Fabales</taxon>
        <taxon>Fabaceae</taxon>
        <taxon>Papilionoideae</taxon>
        <taxon>50 kb inversion clade</taxon>
        <taxon>NPAAA clade</taxon>
        <taxon>indigoferoid/millettioid clade</taxon>
        <taxon>Phaseoleae</taxon>
        <taxon>Sphenostylis</taxon>
    </lineage>
</organism>
<evidence type="ECO:0000313" key="2">
    <source>
        <dbReference type="Proteomes" id="UP001189624"/>
    </source>
</evidence>
<keyword evidence="2" id="KW-1185">Reference proteome</keyword>
<dbReference type="Gramene" id="rna-AYBTSS11_LOCUS17451">
    <property type="protein sequence ID" value="CAJ1957898.1"/>
    <property type="gene ID" value="gene-AYBTSS11_LOCUS17451"/>
</dbReference>
<dbReference type="EMBL" id="OY731402">
    <property type="protein sequence ID" value="CAJ1957898.1"/>
    <property type="molecule type" value="Genomic_DNA"/>
</dbReference>
<reference evidence="1" key="1">
    <citation type="submission" date="2023-10" db="EMBL/GenBank/DDBJ databases">
        <authorList>
            <person name="Domelevo Entfellner J.-B."/>
        </authorList>
    </citation>
    <scope>NUCLEOTIDE SEQUENCE</scope>
</reference>
<sequence length="54" mass="6041">MKKKYGKQRPIRSTSNGLSFPLSVDWMSGEPICSFAHVEPRVPPSITIYDSVDS</sequence>
<evidence type="ECO:0000313" key="1">
    <source>
        <dbReference type="EMBL" id="CAJ1957898.1"/>
    </source>
</evidence>
<proteinExistence type="predicted"/>
<protein>
    <submittedName>
        <fullName evidence="1">Uncharacterized protein</fullName>
    </submittedName>
</protein>
<accession>A0AA86SGN2</accession>